<evidence type="ECO:0000313" key="2">
    <source>
        <dbReference type="EMBL" id="OSO91916.1"/>
    </source>
</evidence>
<organism evidence="2 3">
    <name type="scientific">Halorubrum ezzemoulense DSM 17463</name>
    <dbReference type="NCBI Taxonomy" id="1121945"/>
    <lineage>
        <taxon>Archaea</taxon>
        <taxon>Methanobacteriati</taxon>
        <taxon>Methanobacteriota</taxon>
        <taxon>Stenosarchaea group</taxon>
        <taxon>Halobacteria</taxon>
        <taxon>Halobacteriales</taxon>
        <taxon>Haloferacaceae</taxon>
        <taxon>Halorubrum</taxon>
    </lineage>
</organism>
<dbReference type="AlphaFoldDB" id="A0A1X4G833"/>
<accession>A0A1X4G833</accession>
<comment type="caution">
    <text evidence="2">The sequence shown here is derived from an EMBL/GenBank/DDBJ whole genome shotgun (WGS) entry which is preliminary data.</text>
</comment>
<feature type="domain" description="Xylose isomerase-like TIM barrel" evidence="1">
    <location>
        <begin position="26"/>
        <end position="250"/>
    </location>
</feature>
<evidence type="ECO:0000259" key="1">
    <source>
        <dbReference type="Pfam" id="PF01261"/>
    </source>
</evidence>
<protein>
    <recommendedName>
        <fullName evidence="1">Xylose isomerase-like TIM barrel domain-containing protein</fullName>
    </recommendedName>
</protein>
<gene>
    <name evidence="2" type="ORF">B9H04_16465</name>
</gene>
<dbReference type="RefSeq" id="WP_049933174.1">
    <property type="nucleotide sequence ID" value="NZ_ATXS01000027.1"/>
</dbReference>
<evidence type="ECO:0000313" key="3">
    <source>
        <dbReference type="Proteomes" id="UP000193587"/>
    </source>
</evidence>
<name>A0A1X4G833_HALEZ</name>
<dbReference type="Proteomes" id="UP000193587">
    <property type="component" value="Unassembled WGS sequence"/>
</dbReference>
<dbReference type="InterPro" id="IPR050312">
    <property type="entry name" value="IolE/XylAMocC-like"/>
</dbReference>
<proteinExistence type="predicted"/>
<dbReference type="EMBL" id="NEDJ01000095">
    <property type="protein sequence ID" value="OSO91916.1"/>
    <property type="molecule type" value="Genomic_DNA"/>
</dbReference>
<dbReference type="InterPro" id="IPR013022">
    <property type="entry name" value="Xyl_isomerase-like_TIM-brl"/>
</dbReference>
<dbReference type="eggNOG" id="arCOG01895">
    <property type="taxonomic scope" value="Archaea"/>
</dbReference>
<sequence length="258" mass="28334">MNPRIGFVTAVASELEPQLRFAGDGEFDYVEILMDGPHSRERLTSNRGTIRQILDNHGLGLLVHLPFPTDIGSPYESVRSGAVETQSACIDAAAELGAEKAVLHPESSAWSVAWDDAELREYINESVSKLNAYGNSRHVEICAENIFGSPYTIEHIDGLLAATDTSLTLDTGHARVTGHDPTETAAFVADHADRISHVHLNDTRRPADEHLPFGAGNLDFGPIFEAFPTDWHGTLSLEVGTQSLDYLRESRSQLERYL</sequence>
<dbReference type="PANTHER" id="PTHR12110">
    <property type="entry name" value="HYDROXYPYRUVATE ISOMERASE"/>
    <property type="match status" value="1"/>
</dbReference>
<dbReference type="Gene3D" id="3.20.20.150">
    <property type="entry name" value="Divalent-metal-dependent TIM barrel enzymes"/>
    <property type="match status" value="1"/>
</dbReference>
<reference evidence="2 3" key="1">
    <citation type="submission" date="2017-04" db="EMBL/GenBank/DDBJ databases">
        <title>MLSA of the genus Halorubrum.</title>
        <authorList>
            <person name="De La Haba R."/>
            <person name="Sanchez-Porro C."/>
            <person name="Infante-Dominguez C."/>
            <person name="Ventosa A."/>
        </authorList>
    </citation>
    <scope>NUCLEOTIDE SEQUENCE [LARGE SCALE GENOMIC DNA]</scope>
    <source>
        <strain evidence="2 3">DSM 17463</strain>
    </source>
</reference>
<dbReference type="SUPFAM" id="SSF51658">
    <property type="entry name" value="Xylose isomerase-like"/>
    <property type="match status" value="1"/>
</dbReference>
<dbReference type="STRING" id="1121945.GCA_000421805_03123"/>
<dbReference type="PANTHER" id="PTHR12110:SF21">
    <property type="entry name" value="XYLOSE ISOMERASE-LIKE TIM BARREL DOMAIN-CONTAINING PROTEIN"/>
    <property type="match status" value="1"/>
</dbReference>
<dbReference type="Pfam" id="PF01261">
    <property type="entry name" value="AP_endonuc_2"/>
    <property type="match status" value="1"/>
</dbReference>
<dbReference type="InterPro" id="IPR036237">
    <property type="entry name" value="Xyl_isomerase-like_sf"/>
</dbReference>